<dbReference type="Pfam" id="PF00266">
    <property type="entry name" value="Aminotran_5"/>
    <property type="match status" value="1"/>
</dbReference>
<dbReference type="InterPro" id="IPR015422">
    <property type="entry name" value="PyrdxlP-dep_Trfase_small"/>
</dbReference>
<feature type="domain" description="Aminotransferase class V" evidence="1">
    <location>
        <begin position="24"/>
        <end position="378"/>
    </location>
</feature>
<sequence>MTTISHVQRIRQTLPAVESRIYLNAGTFGPIPKQVVQAMQARIQEELAEGRLGMQSYEQRSLISQQVRERVAHLLHADADEIALTANTSEGMNIATYGLDWQAGDEVITTNHEHLGALGPLYQLRERRGIVIRMADLGERADRPLVAAIEKVLTPRTRLIVLSHVTWTTGTVLDVRAASRLGKARGIPVLIDGAQSAGNIAINVKELEADLYAIPMQKWLCGPDGTGALYIRRDLLDRIAPTYAGYPSKNHLSEREWELKADAQRFEVGGRHMSALAGQLAALQWLEDEIGYDWLFERIADLNDYAYAVLKDIPGLTVLTPQPGSNGLLSFKLANVDDAEAVSILQKQHGIYLRNLANIHALRISTGFYNTQEDIDHLAKAVVKLF</sequence>
<dbReference type="EMBL" id="BIFR01000001">
    <property type="protein sequence ID" value="GCE12697.1"/>
    <property type="molecule type" value="Genomic_DNA"/>
</dbReference>
<dbReference type="AlphaFoldDB" id="A0A402A0M0"/>
<dbReference type="InterPro" id="IPR015424">
    <property type="entry name" value="PyrdxlP-dep_Trfase"/>
</dbReference>
<comment type="caution">
    <text evidence="2">The sequence shown here is derived from an EMBL/GenBank/DDBJ whole genome shotgun (WGS) entry which is preliminary data.</text>
</comment>
<name>A0A402A0M0_9CHLR</name>
<proteinExistence type="predicted"/>
<evidence type="ECO:0000313" key="3">
    <source>
        <dbReference type="Proteomes" id="UP000287352"/>
    </source>
</evidence>
<dbReference type="InterPro" id="IPR015421">
    <property type="entry name" value="PyrdxlP-dep_Trfase_major"/>
</dbReference>
<evidence type="ECO:0000259" key="1">
    <source>
        <dbReference type="Pfam" id="PF00266"/>
    </source>
</evidence>
<dbReference type="OrthoDB" id="9804366at2"/>
<reference evidence="3" key="1">
    <citation type="submission" date="2018-12" db="EMBL/GenBank/DDBJ databases">
        <title>Tengunoibacter tsumagoiensis gen. nov., sp. nov., Dictyobacter kobayashii sp. nov., D. alpinus sp. nov., and D. joshuensis sp. nov. and description of Dictyobacteraceae fam. nov. within the order Ktedonobacterales isolated from Tengu-no-mugimeshi.</title>
        <authorList>
            <person name="Wang C.M."/>
            <person name="Zheng Y."/>
            <person name="Sakai Y."/>
            <person name="Toyoda A."/>
            <person name="Minakuchi Y."/>
            <person name="Abe K."/>
            <person name="Yokota A."/>
            <person name="Yabe S."/>
        </authorList>
    </citation>
    <scope>NUCLEOTIDE SEQUENCE [LARGE SCALE GENOMIC DNA]</scope>
    <source>
        <strain evidence="3">Uno3</strain>
    </source>
</reference>
<evidence type="ECO:0000313" key="2">
    <source>
        <dbReference type="EMBL" id="GCE12697.1"/>
    </source>
</evidence>
<dbReference type="InterPro" id="IPR000192">
    <property type="entry name" value="Aminotrans_V_dom"/>
</dbReference>
<gene>
    <name evidence="2" type="ORF">KTT_25560</name>
</gene>
<dbReference type="RefSeq" id="WP_126580294.1">
    <property type="nucleotide sequence ID" value="NZ_BIFR01000001.1"/>
</dbReference>
<dbReference type="Proteomes" id="UP000287352">
    <property type="component" value="Unassembled WGS sequence"/>
</dbReference>
<organism evidence="2 3">
    <name type="scientific">Tengunoibacter tsumagoiensis</name>
    <dbReference type="NCBI Taxonomy" id="2014871"/>
    <lineage>
        <taxon>Bacteria</taxon>
        <taxon>Bacillati</taxon>
        <taxon>Chloroflexota</taxon>
        <taxon>Ktedonobacteria</taxon>
        <taxon>Ktedonobacterales</taxon>
        <taxon>Dictyobacteraceae</taxon>
        <taxon>Tengunoibacter</taxon>
    </lineage>
</organism>
<dbReference type="Gene3D" id="3.90.1150.10">
    <property type="entry name" value="Aspartate Aminotransferase, domain 1"/>
    <property type="match status" value="1"/>
</dbReference>
<dbReference type="GO" id="GO:0016829">
    <property type="term" value="F:lyase activity"/>
    <property type="evidence" value="ECO:0007669"/>
    <property type="project" value="UniProtKB-KW"/>
</dbReference>
<dbReference type="PANTHER" id="PTHR43586:SF4">
    <property type="entry name" value="ISOPENICILLIN N EPIMERASE"/>
    <property type="match status" value="1"/>
</dbReference>
<dbReference type="Gene3D" id="3.40.640.10">
    <property type="entry name" value="Type I PLP-dependent aspartate aminotransferase-like (Major domain)"/>
    <property type="match status" value="1"/>
</dbReference>
<accession>A0A402A0M0</accession>
<dbReference type="PANTHER" id="PTHR43586">
    <property type="entry name" value="CYSTEINE DESULFURASE"/>
    <property type="match status" value="1"/>
</dbReference>
<keyword evidence="3" id="KW-1185">Reference proteome</keyword>
<keyword evidence="2" id="KW-0456">Lyase</keyword>
<dbReference type="SUPFAM" id="SSF53383">
    <property type="entry name" value="PLP-dependent transferases"/>
    <property type="match status" value="1"/>
</dbReference>
<protein>
    <submittedName>
        <fullName evidence="2">Cysteine lyase</fullName>
    </submittedName>
</protein>